<comment type="caution">
    <text evidence="1">The sequence shown here is derived from an EMBL/GenBank/DDBJ whole genome shotgun (WGS) entry which is preliminary data.</text>
</comment>
<keyword evidence="2" id="KW-1185">Reference proteome</keyword>
<reference evidence="1" key="1">
    <citation type="submission" date="2020-09" db="EMBL/GenBank/DDBJ databases">
        <title>Genome-Enabled Discovery of Anthraquinone Biosynthesis in Senna tora.</title>
        <authorList>
            <person name="Kang S.-H."/>
            <person name="Pandey R.P."/>
            <person name="Lee C.-M."/>
            <person name="Sim J.-S."/>
            <person name="Jeong J.-T."/>
            <person name="Choi B.-S."/>
            <person name="Jung M."/>
            <person name="Ginzburg D."/>
            <person name="Zhao K."/>
            <person name="Won S.Y."/>
            <person name="Oh T.-J."/>
            <person name="Yu Y."/>
            <person name="Kim N.-H."/>
            <person name="Lee O.R."/>
            <person name="Lee T.-H."/>
            <person name="Bashyal P."/>
            <person name="Kim T.-S."/>
            <person name="Lee W.-H."/>
            <person name="Kawkins C."/>
            <person name="Kim C.-K."/>
            <person name="Kim J.S."/>
            <person name="Ahn B.O."/>
            <person name="Rhee S.Y."/>
            <person name="Sohng J.K."/>
        </authorList>
    </citation>
    <scope>NUCLEOTIDE SEQUENCE</scope>
    <source>
        <tissue evidence="1">Leaf</tissue>
    </source>
</reference>
<protein>
    <submittedName>
        <fullName evidence="1">Uncharacterized protein</fullName>
    </submittedName>
</protein>
<proteinExistence type="predicted"/>
<dbReference type="AlphaFoldDB" id="A0A834TG66"/>
<evidence type="ECO:0000313" key="2">
    <source>
        <dbReference type="Proteomes" id="UP000634136"/>
    </source>
</evidence>
<name>A0A834TG66_9FABA</name>
<gene>
    <name evidence="1" type="ORF">G2W53_026720</name>
</gene>
<dbReference type="Proteomes" id="UP000634136">
    <property type="component" value="Unassembled WGS sequence"/>
</dbReference>
<sequence length="26" mass="2888">MGLRGGRDDGEGKRIMMKKEIGVQII</sequence>
<accession>A0A834TG66</accession>
<evidence type="ECO:0000313" key="1">
    <source>
        <dbReference type="EMBL" id="KAF7821265.1"/>
    </source>
</evidence>
<dbReference type="EMBL" id="JAAIUW010000008">
    <property type="protein sequence ID" value="KAF7821265.1"/>
    <property type="molecule type" value="Genomic_DNA"/>
</dbReference>
<organism evidence="1 2">
    <name type="scientific">Senna tora</name>
    <dbReference type="NCBI Taxonomy" id="362788"/>
    <lineage>
        <taxon>Eukaryota</taxon>
        <taxon>Viridiplantae</taxon>
        <taxon>Streptophyta</taxon>
        <taxon>Embryophyta</taxon>
        <taxon>Tracheophyta</taxon>
        <taxon>Spermatophyta</taxon>
        <taxon>Magnoliopsida</taxon>
        <taxon>eudicotyledons</taxon>
        <taxon>Gunneridae</taxon>
        <taxon>Pentapetalae</taxon>
        <taxon>rosids</taxon>
        <taxon>fabids</taxon>
        <taxon>Fabales</taxon>
        <taxon>Fabaceae</taxon>
        <taxon>Caesalpinioideae</taxon>
        <taxon>Cassia clade</taxon>
        <taxon>Senna</taxon>
    </lineage>
</organism>